<comment type="caution">
    <text evidence="2">The sequence shown here is derived from an EMBL/GenBank/DDBJ whole genome shotgun (WGS) entry which is preliminary data.</text>
</comment>
<dbReference type="RefSeq" id="WP_054967360.1">
    <property type="nucleotide sequence ID" value="NZ_LJCO01000008.1"/>
</dbReference>
<sequence>MQVLQNRNLATLLIAVLGAVKLILQAFGIDIITSQQIDAIANGVAALITVAGVIMTHLKKSAGASTGAGAQQTGANTSQSAPTITHSERSESESSRGAPSAVSTVSTASDSSV</sequence>
<proteinExistence type="predicted"/>
<feature type="compositionally biased region" description="Low complexity" evidence="1">
    <location>
        <begin position="100"/>
        <end position="113"/>
    </location>
</feature>
<evidence type="ECO:0000313" key="3">
    <source>
        <dbReference type="Proteomes" id="UP000050482"/>
    </source>
</evidence>
<gene>
    <name evidence="2" type="ORF">AN477_01240</name>
</gene>
<accession>A0A0P9EQ01</accession>
<reference evidence="2 3" key="1">
    <citation type="submission" date="2015-09" db="EMBL/GenBank/DDBJ databases">
        <title>Draft genome sequence of Alicyclobacillus ferrooxydans DSM 22381.</title>
        <authorList>
            <person name="Hemp J."/>
        </authorList>
    </citation>
    <scope>NUCLEOTIDE SEQUENCE [LARGE SCALE GENOMIC DNA]</scope>
    <source>
        <strain evidence="2 3">TC-34</strain>
    </source>
</reference>
<name>A0A0P9EQ01_9BACL</name>
<dbReference type="EMBL" id="LJCO01000008">
    <property type="protein sequence ID" value="KPV45582.1"/>
    <property type="molecule type" value="Genomic_DNA"/>
</dbReference>
<evidence type="ECO:0000256" key="1">
    <source>
        <dbReference type="SAM" id="MobiDB-lite"/>
    </source>
</evidence>
<dbReference type="AlphaFoldDB" id="A0A0P9EQ01"/>
<protein>
    <submittedName>
        <fullName evidence="2">Uncharacterized protein</fullName>
    </submittedName>
</protein>
<dbReference type="Proteomes" id="UP000050482">
    <property type="component" value="Unassembled WGS sequence"/>
</dbReference>
<feature type="compositionally biased region" description="Low complexity" evidence="1">
    <location>
        <begin position="64"/>
        <end position="79"/>
    </location>
</feature>
<feature type="region of interest" description="Disordered" evidence="1">
    <location>
        <begin position="64"/>
        <end position="113"/>
    </location>
</feature>
<keyword evidence="3" id="KW-1185">Reference proteome</keyword>
<organism evidence="2 3">
    <name type="scientific">Alicyclobacillus ferrooxydans</name>
    <dbReference type="NCBI Taxonomy" id="471514"/>
    <lineage>
        <taxon>Bacteria</taxon>
        <taxon>Bacillati</taxon>
        <taxon>Bacillota</taxon>
        <taxon>Bacilli</taxon>
        <taxon>Bacillales</taxon>
        <taxon>Alicyclobacillaceae</taxon>
        <taxon>Alicyclobacillus</taxon>
    </lineage>
</organism>
<dbReference type="PATRIC" id="fig|471514.4.peg.233"/>
<evidence type="ECO:0000313" key="2">
    <source>
        <dbReference type="EMBL" id="KPV45582.1"/>
    </source>
</evidence>